<feature type="region of interest" description="Disordered" evidence="5">
    <location>
        <begin position="87"/>
        <end position="142"/>
    </location>
</feature>
<evidence type="ECO:0000313" key="7">
    <source>
        <dbReference type="EMBL" id="QIZ73378.1"/>
    </source>
</evidence>
<dbReference type="AlphaFoldDB" id="A0A6H1U3B8"/>
<evidence type="ECO:0000256" key="3">
    <source>
        <dbReference type="HAMAP-Rule" id="MF_02071"/>
    </source>
</evidence>
<dbReference type="SUPFAM" id="SSF50685">
    <property type="entry name" value="Barwin-like endoglucanases"/>
    <property type="match status" value="1"/>
</dbReference>
<dbReference type="GO" id="GO:0071555">
    <property type="term" value="P:cell wall organization"/>
    <property type="evidence" value="ECO:0007669"/>
    <property type="project" value="UniProtKB-KW"/>
</dbReference>
<dbReference type="PANTHER" id="PTHR34183:SF1">
    <property type="entry name" value="ENDOLYTIC PEPTIDOGLYCAN TRANSGLYCOSYLASE RLPA"/>
    <property type="match status" value="1"/>
</dbReference>
<dbReference type="PANTHER" id="PTHR34183">
    <property type="entry name" value="ENDOLYTIC PEPTIDOGLYCAN TRANSGLYCOSYLASE RLPA"/>
    <property type="match status" value="1"/>
</dbReference>
<dbReference type="Proteomes" id="UP000500857">
    <property type="component" value="Chromosome"/>
</dbReference>
<dbReference type="NCBIfam" id="TIGR00413">
    <property type="entry name" value="rlpA"/>
    <property type="match status" value="1"/>
</dbReference>
<dbReference type="RefSeq" id="WP_168571524.1">
    <property type="nucleotide sequence ID" value="NZ_CP051167.1"/>
</dbReference>
<dbReference type="EMBL" id="CP051167">
    <property type="protein sequence ID" value="QIZ73378.1"/>
    <property type="molecule type" value="Genomic_DNA"/>
</dbReference>
<dbReference type="GO" id="GO:0008932">
    <property type="term" value="F:lytic endotransglycosylase activity"/>
    <property type="evidence" value="ECO:0007669"/>
    <property type="project" value="UniProtKB-UniRule"/>
</dbReference>
<dbReference type="InterPro" id="IPR012997">
    <property type="entry name" value="RplA"/>
</dbReference>
<protein>
    <recommendedName>
        <fullName evidence="3">Probable endolytic peptidoglycan transglycosylase RlpA</fullName>
        <ecNumber evidence="3">4.2.2.-</ecNumber>
    </recommendedName>
</protein>
<evidence type="ECO:0000256" key="5">
    <source>
        <dbReference type="SAM" id="MobiDB-lite"/>
    </source>
</evidence>
<dbReference type="EC" id="4.2.2.-" evidence="3"/>
<organism evidence="7 8">
    <name type="scientific">Oxynema aestuarii AP17</name>
    <dbReference type="NCBI Taxonomy" id="2064643"/>
    <lineage>
        <taxon>Bacteria</taxon>
        <taxon>Bacillati</taxon>
        <taxon>Cyanobacteriota</taxon>
        <taxon>Cyanophyceae</taxon>
        <taxon>Oscillatoriophycideae</taxon>
        <taxon>Oscillatoriales</taxon>
        <taxon>Oscillatoriaceae</taxon>
        <taxon>Oxynema</taxon>
        <taxon>Oxynema aestuarii</taxon>
    </lineage>
</organism>
<dbReference type="Gene3D" id="2.40.40.10">
    <property type="entry name" value="RlpA-like domain"/>
    <property type="match status" value="1"/>
</dbReference>
<evidence type="ECO:0000256" key="1">
    <source>
        <dbReference type="ARBA" id="ARBA00023239"/>
    </source>
</evidence>
<name>A0A6H1U3B8_9CYAN</name>
<dbReference type="HAMAP" id="MF_02071">
    <property type="entry name" value="RlpA"/>
    <property type="match status" value="1"/>
</dbReference>
<feature type="domain" description="RlpA-like protein double-psi beta-barrel" evidence="6">
    <location>
        <begin position="339"/>
        <end position="424"/>
    </location>
</feature>
<evidence type="ECO:0000256" key="2">
    <source>
        <dbReference type="ARBA" id="ARBA00023316"/>
    </source>
</evidence>
<evidence type="ECO:0000259" key="6">
    <source>
        <dbReference type="Pfam" id="PF03330"/>
    </source>
</evidence>
<comment type="function">
    <text evidence="3">Lytic transglycosylase with a strong preference for naked glycan strands that lack stem peptides.</text>
</comment>
<dbReference type="KEGG" id="oxy:HCG48_24535"/>
<keyword evidence="2 3" id="KW-0961">Cell wall biogenesis/degradation</keyword>
<gene>
    <name evidence="3" type="primary">rlpA</name>
    <name evidence="7" type="ORF">HCG48_24535</name>
</gene>
<dbReference type="CDD" id="cd22268">
    <property type="entry name" value="DPBB_RlpA-like"/>
    <property type="match status" value="1"/>
</dbReference>
<dbReference type="InterPro" id="IPR034718">
    <property type="entry name" value="RlpA"/>
</dbReference>
<dbReference type="InterPro" id="IPR009009">
    <property type="entry name" value="RlpA-like_DPBB"/>
</dbReference>
<dbReference type="InterPro" id="IPR036908">
    <property type="entry name" value="RlpA-like_sf"/>
</dbReference>
<comment type="similarity">
    <text evidence="3 4">Belongs to the RlpA family.</text>
</comment>
<keyword evidence="8" id="KW-1185">Reference proteome</keyword>
<accession>A0A6H1U3B8</accession>
<evidence type="ECO:0000313" key="8">
    <source>
        <dbReference type="Proteomes" id="UP000500857"/>
    </source>
</evidence>
<sequence>MSFLVSLGIASCLSCVFSSSGELLTSPNPLGNPLKGDVFSAIARPVDRRRERHNRLQLKKRKRRQLIRRTGDRVKLLAQQRSRSLFQGNSQGLGVRQTSAKPQANPSSDRGICSFSTADSRAGRDRANPWYEGKPSRSRTTIEPMSRSPLVQHVFERLIDPHRGWIEPVWSPRRPVEAIVVSADEVEIEDMVVIWGDRPNALQTVSWIPEVRKPGARPSRPSSVKTPFQVWVNGYLIAKFPDRLRAEMFAQRIEELIDVPEDAAKLEPTLVRGLPAARIGDLYLFAIDPDLASHFKRHRDLVAIEWIDNLRLALGAPRLSISQAQAQMYGLVETSQKLRGTASWYGPYFHGRLTATGEIFDQNELTAAHKTLPFDTYLKVKNLQTGSEVIVRINDRGPYIPPRSLDLALGAARSIGSEEAGVVPYEATIMKPGQKVVALSGD</sequence>
<evidence type="ECO:0000256" key="4">
    <source>
        <dbReference type="RuleBase" id="RU003495"/>
    </source>
</evidence>
<dbReference type="Pfam" id="PF03330">
    <property type="entry name" value="DPBB_1"/>
    <property type="match status" value="1"/>
</dbReference>
<dbReference type="GO" id="GO:0000270">
    <property type="term" value="P:peptidoglycan metabolic process"/>
    <property type="evidence" value="ECO:0007669"/>
    <property type="project" value="UniProtKB-UniRule"/>
</dbReference>
<reference evidence="7 8" key="1">
    <citation type="submission" date="2020-04" db="EMBL/GenBank/DDBJ databases">
        <authorList>
            <person name="Basu S."/>
            <person name="Maruthanayagam V."/>
            <person name="Chakraborty S."/>
            <person name="Pramanik A."/>
            <person name="Mukherjee J."/>
            <person name="Brink B."/>
        </authorList>
    </citation>
    <scope>NUCLEOTIDE SEQUENCE [LARGE SCALE GENOMIC DNA]</scope>
    <source>
        <strain evidence="7 8">AP17</strain>
    </source>
</reference>
<keyword evidence="1 3" id="KW-0456">Lyase</keyword>
<feature type="compositionally biased region" description="Polar residues" evidence="5">
    <location>
        <begin position="87"/>
        <end position="119"/>
    </location>
</feature>
<proteinExistence type="inferred from homology"/>